<dbReference type="Gene3D" id="1.20.1500.20">
    <property type="match status" value="1"/>
</dbReference>
<feature type="compositionally biased region" description="Gly residues" evidence="9">
    <location>
        <begin position="568"/>
        <end position="583"/>
    </location>
</feature>
<dbReference type="FunFam" id="3.40.50.300:FF:000354">
    <property type="entry name" value="ATP-dependent RNA helicase SKI2"/>
    <property type="match status" value="1"/>
</dbReference>
<dbReference type="InterPro" id="IPR025696">
    <property type="entry name" value="Beta-barrel_MTR4"/>
</dbReference>
<dbReference type="GO" id="GO:0003724">
    <property type="term" value="F:RNA helicase activity"/>
    <property type="evidence" value="ECO:0007669"/>
    <property type="project" value="InterPro"/>
</dbReference>
<feature type="compositionally biased region" description="Basic and acidic residues" evidence="9">
    <location>
        <begin position="210"/>
        <end position="222"/>
    </location>
</feature>
<dbReference type="InterPro" id="IPR011545">
    <property type="entry name" value="DEAD/DEAH_box_helicase_dom"/>
</dbReference>
<protein>
    <submittedName>
        <fullName evidence="12">NUC185 domain-containing protein</fullName>
    </submittedName>
</protein>
<reference evidence="12" key="2">
    <citation type="submission" date="2023-05" db="EMBL/GenBank/DDBJ databases">
        <authorList>
            <consortium name="Lawrence Berkeley National Laboratory"/>
            <person name="Steindorff A."/>
            <person name="Hensen N."/>
            <person name="Bonometti L."/>
            <person name="Westerberg I."/>
            <person name="Brannstrom I.O."/>
            <person name="Guillou S."/>
            <person name="Cros-Aarteil S."/>
            <person name="Calhoun S."/>
            <person name="Haridas S."/>
            <person name="Kuo A."/>
            <person name="Mondo S."/>
            <person name="Pangilinan J."/>
            <person name="Riley R."/>
            <person name="Labutti K."/>
            <person name="Andreopoulos B."/>
            <person name="Lipzen A."/>
            <person name="Chen C."/>
            <person name="Yanf M."/>
            <person name="Daum C."/>
            <person name="Ng V."/>
            <person name="Clum A."/>
            <person name="Ohm R."/>
            <person name="Martin F."/>
            <person name="Silar P."/>
            <person name="Natvig D."/>
            <person name="Lalanne C."/>
            <person name="Gautier V."/>
            <person name="Ament-Velasquez S.L."/>
            <person name="Kruys A."/>
            <person name="Hutchinson M.I."/>
            <person name="Powell A.J."/>
            <person name="Barry K."/>
            <person name="Miller A.N."/>
            <person name="Grigoriev I.V."/>
            <person name="Debuchy R."/>
            <person name="Gladieux P."/>
            <person name="Thoren M.H."/>
            <person name="Johannesson H."/>
        </authorList>
    </citation>
    <scope>NUCLEOTIDE SEQUENCE</scope>
    <source>
        <strain evidence="12">CBS 538.74</strain>
    </source>
</reference>
<keyword evidence="6" id="KW-0347">Helicase</keyword>
<dbReference type="SMART" id="SM00487">
    <property type="entry name" value="DEXDc"/>
    <property type="match status" value="1"/>
</dbReference>
<comment type="caution">
    <text evidence="12">The sequence shown here is derived from an EMBL/GenBank/DDBJ whole genome shotgun (WGS) entry which is preliminary data.</text>
</comment>
<dbReference type="Pfam" id="PF00270">
    <property type="entry name" value="DEAD"/>
    <property type="match status" value="1"/>
</dbReference>
<dbReference type="Gene3D" id="1.10.3380.30">
    <property type="match status" value="1"/>
</dbReference>
<dbReference type="Pfam" id="PF13234">
    <property type="entry name" value="MTR4_beta-barrel"/>
    <property type="match status" value="1"/>
</dbReference>
<evidence type="ECO:0000256" key="5">
    <source>
        <dbReference type="ARBA" id="ARBA00022801"/>
    </source>
</evidence>
<feature type="domain" description="Helicase ATP-binding" evidence="10">
    <location>
        <begin position="330"/>
        <end position="486"/>
    </location>
</feature>
<feature type="compositionally biased region" description="Acidic residues" evidence="9">
    <location>
        <begin position="252"/>
        <end position="261"/>
    </location>
</feature>
<keyword evidence="7" id="KW-0067">ATP-binding</keyword>
<dbReference type="InterPro" id="IPR048392">
    <property type="entry name" value="MTR4-like_stalk"/>
</dbReference>
<keyword evidence="13" id="KW-1185">Reference proteome</keyword>
<dbReference type="PANTHER" id="PTHR12131:SF1">
    <property type="entry name" value="ATP-DEPENDENT RNA HELICASE SUPV3L1, MITOCHONDRIAL-RELATED"/>
    <property type="match status" value="1"/>
</dbReference>
<dbReference type="PROSITE" id="PS51194">
    <property type="entry name" value="HELICASE_CTER"/>
    <property type="match status" value="1"/>
</dbReference>
<dbReference type="PIRSF" id="PIRSF005198">
    <property type="entry name" value="Antiviral_helicase_SKI2"/>
    <property type="match status" value="1"/>
</dbReference>
<dbReference type="SUPFAM" id="SSF52540">
    <property type="entry name" value="P-loop containing nucleoside triphosphate hydrolases"/>
    <property type="match status" value="1"/>
</dbReference>
<dbReference type="GO" id="GO:0016787">
    <property type="term" value="F:hydrolase activity"/>
    <property type="evidence" value="ECO:0007669"/>
    <property type="project" value="UniProtKB-KW"/>
</dbReference>
<evidence type="ECO:0000256" key="4">
    <source>
        <dbReference type="ARBA" id="ARBA00022741"/>
    </source>
</evidence>
<dbReference type="GO" id="GO:0003723">
    <property type="term" value="F:RNA binding"/>
    <property type="evidence" value="ECO:0007669"/>
    <property type="project" value="UniProtKB-KW"/>
</dbReference>
<comment type="similarity">
    <text evidence="2">Belongs to the helicase family. SKI2 subfamily.</text>
</comment>
<evidence type="ECO:0000256" key="7">
    <source>
        <dbReference type="ARBA" id="ARBA00022840"/>
    </source>
</evidence>
<dbReference type="SMART" id="SM00490">
    <property type="entry name" value="HELICc"/>
    <property type="match status" value="1"/>
</dbReference>
<evidence type="ECO:0000256" key="9">
    <source>
        <dbReference type="SAM" id="MobiDB-lite"/>
    </source>
</evidence>
<dbReference type="InterPro" id="IPR027417">
    <property type="entry name" value="P-loop_NTPase"/>
</dbReference>
<dbReference type="CDD" id="cd18795">
    <property type="entry name" value="SF2_C_Ski2"/>
    <property type="match status" value="1"/>
</dbReference>
<reference evidence="12" key="1">
    <citation type="journal article" date="2023" name="Mol. Phylogenet. Evol.">
        <title>Genome-scale phylogeny and comparative genomics of the fungal order Sordariales.</title>
        <authorList>
            <person name="Hensen N."/>
            <person name="Bonometti L."/>
            <person name="Westerberg I."/>
            <person name="Brannstrom I.O."/>
            <person name="Guillou S."/>
            <person name="Cros-Aarteil S."/>
            <person name="Calhoun S."/>
            <person name="Haridas S."/>
            <person name="Kuo A."/>
            <person name="Mondo S."/>
            <person name="Pangilinan J."/>
            <person name="Riley R."/>
            <person name="LaButti K."/>
            <person name="Andreopoulos B."/>
            <person name="Lipzen A."/>
            <person name="Chen C."/>
            <person name="Yan M."/>
            <person name="Daum C."/>
            <person name="Ng V."/>
            <person name="Clum A."/>
            <person name="Steindorff A."/>
            <person name="Ohm R.A."/>
            <person name="Martin F."/>
            <person name="Silar P."/>
            <person name="Natvig D.O."/>
            <person name="Lalanne C."/>
            <person name="Gautier V."/>
            <person name="Ament-Velasquez S.L."/>
            <person name="Kruys A."/>
            <person name="Hutchinson M.I."/>
            <person name="Powell A.J."/>
            <person name="Barry K."/>
            <person name="Miller A.N."/>
            <person name="Grigoriev I.V."/>
            <person name="Debuchy R."/>
            <person name="Gladieux P."/>
            <person name="Hiltunen Thoren M."/>
            <person name="Johannesson H."/>
        </authorList>
    </citation>
    <scope>NUCLEOTIDE SEQUENCE</scope>
    <source>
        <strain evidence="12">CBS 538.74</strain>
    </source>
</reference>
<evidence type="ECO:0000259" key="10">
    <source>
        <dbReference type="PROSITE" id="PS51192"/>
    </source>
</evidence>
<feature type="compositionally biased region" description="Acidic residues" evidence="9">
    <location>
        <begin position="223"/>
        <end position="242"/>
    </location>
</feature>
<evidence type="ECO:0000313" key="13">
    <source>
        <dbReference type="Proteomes" id="UP001302745"/>
    </source>
</evidence>
<evidence type="ECO:0000256" key="6">
    <source>
        <dbReference type="ARBA" id="ARBA00022806"/>
    </source>
</evidence>
<accession>A0AAN6VFZ7</accession>
<dbReference type="PANTHER" id="PTHR12131">
    <property type="entry name" value="ATP-DEPENDENT RNA AND DNA HELICASE"/>
    <property type="match status" value="1"/>
</dbReference>
<comment type="subcellular location">
    <subcellularLocation>
        <location evidence="1">Cytoplasm</location>
    </subcellularLocation>
</comment>
<evidence type="ECO:0000259" key="11">
    <source>
        <dbReference type="PROSITE" id="PS51194"/>
    </source>
</evidence>
<dbReference type="Pfam" id="PF21408">
    <property type="entry name" value="MTR4-like_stalk"/>
    <property type="match status" value="1"/>
</dbReference>
<dbReference type="Pfam" id="PF17911">
    <property type="entry name" value="Ski2_N"/>
    <property type="match status" value="1"/>
</dbReference>
<dbReference type="Proteomes" id="UP001302745">
    <property type="component" value="Unassembled WGS sequence"/>
</dbReference>
<dbReference type="Pfam" id="PF08148">
    <property type="entry name" value="DSHCT"/>
    <property type="match status" value="1"/>
</dbReference>
<proteinExistence type="inferred from homology"/>
<dbReference type="EMBL" id="MU857120">
    <property type="protein sequence ID" value="KAK4149820.1"/>
    <property type="molecule type" value="Genomic_DNA"/>
</dbReference>
<feature type="region of interest" description="Disordered" evidence="9">
    <location>
        <begin position="529"/>
        <end position="603"/>
    </location>
</feature>
<feature type="region of interest" description="Disordered" evidence="9">
    <location>
        <begin position="210"/>
        <end position="261"/>
    </location>
</feature>
<keyword evidence="4" id="KW-0547">Nucleotide-binding</keyword>
<sequence>MASELSNAMQRLHLDGDDSFETIDDIFDKTINPEPQPHDPDRLRAELEAKYLFPSTTFSDEWLDKLQQRWDTPTDYSLLFGVAPTQTRTVTRFVRHGLEGRVTGYRNVTVPASSYATAKSSTSMLRKPAGRADFVRGAVGFFPFAPGGLEGVESAVALEDQLRASTAAAADEGDSRRKLEKVIKLGEGGLLDVAPGLDRGIDFTKRRKLADAESERQAKEVEEVLDQEPEAAPGADEEEEDGEKLAAVNGDGGEDEDDDEDVEDIDSILPVEFPALEPRGTLAASSARKAGREWAHMVDIRGEMPNFRELVPDMAREWPFELDTFQKEAIYHLENGDSVFVAAHTSAGKTVVAEYAIALAARHMTKAIYTSPIKALSNQKFRDFRQTFDEVGILTGDVQINPEASCLIMTTEILRSMLYRGADLIRDVEFVIFDEVHYVNDFERGVVWEEVIIMLPEHVSLILLSATVPNTHEFASWVGRTKQKDIYVISTPKRPVPLEHYLWGNKNIHKIVDADKTFLEKGWKEANSAIQGNDKQKALPPAAAPPSRGGGNQRGGRGGAQRGANQQRGGGRGGGGQQRGRGGPPRASHAPGHMGRAGRPGGFTSAAQDKNLWVHLVQFLKKQTLLPACIFVFSKKRCEENADALSNQDFCTANEKSAIHMIIEKSIARLKPEDRVLPQIIRLRELLSRGIAVHHGGLLPIVKELVEILFAQTLVKVLFATETFAMGLNLPTRTVVFSGYRKHDGHSFRNLLPGEYTQMAGRAGRRGLDAVGSVIIVPPGGGEAPPVTDLRQMMLGEPSKLRSQFRLTYNMILNLLRVEALKIEEMIKRSFSEHATQQLLPEHEKAVKVSEADLAKVKRDVCQTCDVHMDECHQAGEDFKRLTEELYRLLLVNPIGRKMFAPGRLIVWMKEGVRTPGILLAEGASVKSSATNPTLHVLEIRTTRELRNDTDILPFVPAFRKHLTPLPQAKKHISTKTLHVPITDLVCLTKHMTKGVLPDIFGGEGHPKAKEKLHLICRSWTSDIWDEMDLTRIRNLAVHDVASKRREAEVTVTNSAAANCKSFLKHLAMCHDQWLIQTHIQQLRQTLSEQNLQLLPDYEQRIQVLKDLSFIDDSSRIQLKGKVACEVHSGDELVLTELILENVLADYEPAEIAALLSAFVFQEKTDAVPRLTANLERGMKTIVALSEKVNAVQTLHQVIQTSEESNDFVSKPRFGLMEVVYEWARGMSFKNITDLTDVLEGTIVRTITRLDETCREVKNAARIIGDPDLYQKMAAAQEMIRRDITAVASLYM</sequence>
<evidence type="ECO:0000256" key="3">
    <source>
        <dbReference type="ARBA" id="ARBA00022490"/>
    </source>
</evidence>
<dbReference type="GO" id="GO:0070478">
    <property type="term" value="P:nuclear-transcribed mRNA catabolic process, 3'-5' exonucleolytic nonsense-mediated decay"/>
    <property type="evidence" value="ECO:0007669"/>
    <property type="project" value="TreeGrafter"/>
</dbReference>
<dbReference type="InterPro" id="IPR001650">
    <property type="entry name" value="Helicase_C-like"/>
</dbReference>
<dbReference type="Gene3D" id="3.40.50.300">
    <property type="entry name" value="P-loop containing nucleotide triphosphate hydrolases"/>
    <property type="match status" value="2"/>
</dbReference>
<evidence type="ECO:0000313" key="12">
    <source>
        <dbReference type="EMBL" id="KAK4149820.1"/>
    </source>
</evidence>
<keyword evidence="5" id="KW-0378">Hydrolase</keyword>
<organism evidence="12 13">
    <name type="scientific">Chaetomidium leptoderma</name>
    <dbReference type="NCBI Taxonomy" id="669021"/>
    <lineage>
        <taxon>Eukaryota</taxon>
        <taxon>Fungi</taxon>
        <taxon>Dikarya</taxon>
        <taxon>Ascomycota</taxon>
        <taxon>Pezizomycotina</taxon>
        <taxon>Sordariomycetes</taxon>
        <taxon>Sordariomycetidae</taxon>
        <taxon>Sordariales</taxon>
        <taxon>Chaetomiaceae</taxon>
        <taxon>Chaetomidium</taxon>
    </lineage>
</organism>
<dbReference type="GO" id="GO:0005524">
    <property type="term" value="F:ATP binding"/>
    <property type="evidence" value="ECO:0007669"/>
    <property type="project" value="UniProtKB-KW"/>
</dbReference>
<keyword evidence="3" id="KW-0963">Cytoplasm</keyword>
<keyword evidence="8" id="KW-0694">RNA-binding</keyword>
<dbReference type="FunFam" id="1.10.3380.30:FF:000001">
    <property type="entry name" value="Ski2 ATP-dependent RNA helicase"/>
    <property type="match status" value="1"/>
</dbReference>
<dbReference type="Pfam" id="PF00271">
    <property type="entry name" value="Helicase_C"/>
    <property type="match status" value="1"/>
</dbReference>
<dbReference type="InterPro" id="IPR014001">
    <property type="entry name" value="Helicase_ATP-bd"/>
</dbReference>
<dbReference type="SMART" id="SM01142">
    <property type="entry name" value="DSHCT"/>
    <property type="match status" value="1"/>
</dbReference>
<dbReference type="GO" id="GO:0055087">
    <property type="term" value="C:Ski complex"/>
    <property type="evidence" value="ECO:0007669"/>
    <property type="project" value="TreeGrafter"/>
</dbReference>
<dbReference type="InterPro" id="IPR012961">
    <property type="entry name" value="Ski2/MTR4_C"/>
</dbReference>
<evidence type="ECO:0000256" key="1">
    <source>
        <dbReference type="ARBA" id="ARBA00004496"/>
    </source>
</evidence>
<dbReference type="InterPro" id="IPR040801">
    <property type="entry name" value="Ski2_N"/>
</dbReference>
<name>A0AAN6VFZ7_9PEZI</name>
<evidence type="ECO:0000256" key="8">
    <source>
        <dbReference type="ARBA" id="ARBA00022884"/>
    </source>
</evidence>
<gene>
    <name evidence="12" type="ORF">C8A00DRAFT_37570</name>
</gene>
<evidence type="ECO:0000256" key="2">
    <source>
        <dbReference type="ARBA" id="ARBA00010140"/>
    </source>
</evidence>
<dbReference type="InterPro" id="IPR016438">
    <property type="entry name" value="SKI2-like"/>
</dbReference>
<dbReference type="InterPro" id="IPR050699">
    <property type="entry name" value="RNA-DNA_Helicase"/>
</dbReference>
<feature type="domain" description="Helicase C-terminal" evidence="11">
    <location>
        <begin position="615"/>
        <end position="816"/>
    </location>
</feature>
<dbReference type="PROSITE" id="PS51192">
    <property type="entry name" value="HELICASE_ATP_BIND_1"/>
    <property type="match status" value="1"/>
</dbReference>
<feature type="compositionally biased region" description="Gly residues" evidence="9">
    <location>
        <begin position="548"/>
        <end position="561"/>
    </location>
</feature>